<gene>
    <name evidence="1" type="ORF">N789_14255</name>
</gene>
<dbReference type="AlphaFoldDB" id="A0A091AQA4"/>
<organism evidence="1 2">
    <name type="scientific">Arenimonas oryziterrae DSM 21050 = YC6267</name>
    <dbReference type="NCBI Taxonomy" id="1121015"/>
    <lineage>
        <taxon>Bacteria</taxon>
        <taxon>Pseudomonadati</taxon>
        <taxon>Pseudomonadota</taxon>
        <taxon>Gammaproteobacteria</taxon>
        <taxon>Lysobacterales</taxon>
        <taxon>Lysobacteraceae</taxon>
        <taxon>Arenimonas</taxon>
    </lineage>
</organism>
<dbReference type="InterPro" id="IPR013320">
    <property type="entry name" value="ConA-like_dom_sf"/>
</dbReference>
<dbReference type="PATRIC" id="fig|1121015.4.peg.2318"/>
<dbReference type="STRING" id="1121015.GCA_000420545_02873"/>
<reference evidence="1 2" key="1">
    <citation type="submission" date="2013-09" db="EMBL/GenBank/DDBJ databases">
        <title>Genome sequencing of Arenimonas oryziterrae.</title>
        <authorList>
            <person name="Chen F."/>
            <person name="Wang G."/>
        </authorList>
    </citation>
    <scope>NUCLEOTIDE SEQUENCE [LARGE SCALE GENOMIC DNA]</scope>
    <source>
        <strain evidence="1 2">YC6267</strain>
    </source>
</reference>
<keyword evidence="2" id="KW-1185">Reference proteome</keyword>
<name>A0A091AQA4_9GAMM</name>
<sequence length="289" mass="30281">MKDLIKNLALAARPGSLIFFDETVASNTPDSVTDNVFVWSAAPTVVAGGYADLGYIDTAAGMYAAAGGREGCPAGASRGISSEYFLRVGSVPSGTAIVSYLGAASHAWYLKFNGSTQTIGLHDGTTEISAAYTYLNQDLHIVCTRSRAGAAAIYVNGVLLVSGTLAAAANETTWRINGDNTSTPVDKISARMYLQAHYARELTPSQILARYRSFLVTHKLAGTAVLEVGGAASQVLIRRASDRLHLATVTPAVDGTWEALVPPDDYEVCLVGPSGYTPKSFSPVAAVLA</sequence>
<accession>A0A091AQA4</accession>
<comment type="caution">
    <text evidence="1">The sequence shown here is derived from an EMBL/GenBank/DDBJ whole genome shotgun (WGS) entry which is preliminary data.</text>
</comment>
<dbReference type="EMBL" id="AVCI01000011">
    <property type="protein sequence ID" value="KFN42348.1"/>
    <property type="molecule type" value="Genomic_DNA"/>
</dbReference>
<dbReference type="Gene3D" id="2.60.120.200">
    <property type="match status" value="1"/>
</dbReference>
<evidence type="ECO:0000313" key="2">
    <source>
        <dbReference type="Proteomes" id="UP000029385"/>
    </source>
</evidence>
<dbReference type="RefSeq" id="WP_022970461.1">
    <property type="nucleotide sequence ID" value="NZ_ATVD01000008.1"/>
</dbReference>
<proteinExistence type="predicted"/>
<dbReference type="SUPFAM" id="SSF49899">
    <property type="entry name" value="Concanavalin A-like lectins/glucanases"/>
    <property type="match status" value="1"/>
</dbReference>
<dbReference type="Proteomes" id="UP000029385">
    <property type="component" value="Unassembled WGS sequence"/>
</dbReference>
<evidence type="ECO:0000313" key="1">
    <source>
        <dbReference type="EMBL" id="KFN42348.1"/>
    </source>
</evidence>
<protein>
    <submittedName>
        <fullName evidence="1">Uncharacterized protein</fullName>
    </submittedName>
</protein>